<gene>
    <name evidence="2" type="ORF">HPTL_1663</name>
</gene>
<evidence type="ECO:0008006" key="4">
    <source>
        <dbReference type="Google" id="ProtNLM"/>
    </source>
</evidence>
<dbReference type="Proteomes" id="UP000262004">
    <property type="component" value="Chromosome"/>
</dbReference>
<evidence type="ECO:0000313" key="3">
    <source>
        <dbReference type="Proteomes" id="UP000262004"/>
    </source>
</evidence>
<reference evidence="2 3" key="1">
    <citation type="submission" date="2018-04" db="EMBL/GenBank/DDBJ databases">
        <title>Complete genome sequence of Hydrogenophilus thermoluteolus TH-1.</title>
        <authorList>
            <person name="Arai H."/>
        </authorList>
    </citation>
    <scope>NUCLEOTIDE SEQUENCE [LARGE SCALE GENOMIC DNA]</scope>
    <source>
        <strain evidence="2 3">TH-1</strain>
    </source>
</reference>
<dbReference type="CDD" id="cd00657">
    <property type="entry name" value="Ferritin_like"/>
    <property type="match status" value="1"/>
</dbReference>
<feature type="region of interest" description="Disordered" evidence="1">
    <location>
        <begin position="55"/>
        <end position="74"/>
    </location>
</feature>
<dbReference type="PIRSF" id="PIRSF012318">
    <property type="entry name" value="UCP012318"/>
    <property type="match status" value="1"/>
</dbReference>
<organism evidence="2 3">
    <name type="scientific">Hydrogenophilus thermoluteolus</name>
    <name type="common">Pseudomonas hydrogenothermophila</name>
    <dbReference type="NCBI Taxonomy" id="297"/>
    <lineage>
        <taxon>Bacteria</taxon>
        <taxon>Pseudomonadati</taxon>
        <taxon>Pseudomonadota</taxon>
        <taxon>Hydrogenophilia</taxon>
        <taxon>Hydrogenophilales</taxon>
        <taxon>Hydrogenophilaceae</taxon>
        <taxon>Hydrogenophilus</taxon>
    </lineage>
</organism>
<dbReference type="PANTHER" id="PTHR42782">
    <property type="entry name" value="SI:CH73-314G15.3"/>
    <property type="match status" value="1"/>
</dbReference>
<keyword evidence="3" id="KW-1185">Reference proteome</keyword>
<proteinExistence type="predicted"/>
<accession>A0A2Z6DZK9</accession>
<protein>
    <recommendedName>
        <fullName evidence="4">DUF455 domain-containing protein</fullName>
    </recommendedName>
</protein>
<dbReference type="InterPro" id="IPR007402">
    <property type="entry name" value="DUF455"/>
</dbReference>
<dbReference type="AlphaFoldDB" id="A0A2Z6DZK9"/>
<name>A0A2Z6DZK9_HYDTE</name>
<dbReference type="KEGG" id="htl:HPTL_1663"/>
<evidence type="ECO:0000313" key="2">
    <source>
        <dbReference type="EMBL" id="BBD77923.1"/>
    </source>
</evidence>
<dbReference type="EMBL" id="AP018558">
    <property type="protein sequence ID" value="BBD77923.1"/>
    <property type="molecule type" value="Genomic_DNA"/>
</dbReference>
<sequence>MAHSAQGEQSERSGRSVHEAAFRVLMTAEPAAKCAGAQELWQGWQSGALRVEPKRPLPPPLLQPGRPERPVLLPPAAMPKRKVGTREGHAALLHAVAHIEFNAIDLALDCVWRFAAMPTAFHADWLRIAAEEAYHFGLVCARLEALGFFYGDFPAHNGLWEMAVKTMDDPLARMALVPRVLEARGLDATPVIQEKLRQIGDTASLAVLDVILRDEVGHVAAGGRWFRWLCAERSLPPEETYQALVERFRAPLPHPPVNWAAREQAGFSRAEVERLLALRAKRDKQKRKTSRPSS</sequence>
<dbReference type="InterPro" id="IPR009078">
    <property type="entry name" value="Ferritin-like_SF"/>
</dbReference>
<dbReference type="SUPFAM" id="SSF47240">
    <property type="entry name" value="Ferritin-like"/>
    <property type="match status" value="1"/>
</dbReference>
<dbReference type="InterPro" id="IPR011197">
    <property type="entry name" value="UCP012318"/>
</dbReference>
<dbReference type="PANTHER" id="PTHR42782:SF4">
    <property type="entry name" value="DUF455 DOMAIN-CONTAINING PROTEIN"/>
    <property type="match status" value="1"/>
</dbReference>
<dbReference type="Pfam" id="PF04305">
    <property type="entry name" value="DUF455"/>
    <property type="match status" value="1"/>
</dbReference>
<evidence type="ECO:0000256" key="1">
    <source>
        <dbReference type="SAM" id="MobiDB-lite"/>
    </source>
</evidence>